<accession>A0A0K9NSZ7</accession>
<organism evidence="2 3">
    <name type="scientific">Zostera marina</name>
    <name type="common">Eelgrass</name>
    <dbReference type="NCBI Taxonomy" id="29655"/>
    <lineage>
        <taxon>Eukaryota</taxon>
        <taxon>Viridiplantae</taxon>
        <taxon>Streptophyta</taxon>
        <taxon>Embryophyta</taxon>
        <taxon>Tracheophyta</taxon>
        <taxon>Spermatophyta</taxon>
        <taxon>Magnoliopsida</taxon>
        <taxon>Liliopsida</taxon>
        <taxon>Zosteraceae</taxon>
        <taxon>Zostera</taxon>
    </lineage>
</organism>
<dbReference type="InterPro" id="IPR002710">
    <property type="entry name" value="Dilute_dom"/>
</dbReference>
<dbReference type="Pfam" id="PF01843">
    <property type="entry name" value="DIL"/>
    <property type="match status" value="1"/>
</dbReference>
<dbReference type="AlphaFoldDB" id="A0A0K9NSZ7"/>
<evidence type="ECO:0000259" key="1">
    <source>
        <dbReference type="PROSITE" id="PS51126"/>
    </source>
</evidence>
<dbReference type="PANTHER" id="PTHR16027">
    <property type="entry name" value="DILUTE DOMAIN-CONTAINING PROTEIN YPR089W"/>
    <property type="match status" value="1"/>
</dbReference>
<dbReference type="SMR" id="A0A0K9NSZ7"/>
<sequence length="496" mass="55840">MDVVEAALDDLQLQVEETNSLLIRDREAPVQVINSHGAFQSFDDDRRIYHLQKSLQWMEEKISSLQSDNQENQDLLIKCISGGIGSFDGTPMAASVMYKCLLLWRSSEGESTANFDRIMHAMYSAIVVGEKSSTVLSYWLANSSTLLLLLERTVKASRVEAGSISSPQSRIWTTLFGGISRGHHSSVQTPGISILNGQMVGLKDTKLVKIEPDYPALIYSKQQLVAFIGKIYGMIRDNLKGEISPFIASCIEAPKTTYASLVQGSRSQLCTATQPTLVGHWKSIVKILNDYLKTLRENSVSPYLVRKLFKQIFSFINVQLFNSLLLQRECCSLSNCKFVKLGLAELDQWCYDATDEYAASCWEELEHTRQAIGFLPIIPETPDISLKEIENELCQDLNIQQLYRISTMYYDDNDPESTASSKIISSMKTRMAEDDSDDVNNIDGSFLLGDDISIPFSEDDISKYMTLMVREIDISNVDPPLIRRNTEFVFLLQPSE</sequence>
<reference evidence="3" key="1">
    <citation type="journal article" date="2016" name="Nature">
        <title>The genome of the seagrass Zostera marina reveals angiosperm adaptation to the sea.</title>
        <authorList>
            <person name="Olsen J.L."/>
            <person name="Rouze P."/>
            <person name="Verhelst B."/>
            <person name="Lin Y.-C."/>
            <person name="Bayer T."/>
            <person name="Collen J."/>
            <person name="Dattolo E."/>
            <person name="De Paoli E."/>
            <person name="Dittami S."/>
            <person name="Maumus F."/>
            <person name="Michel G."/>
            <person name="Kersting A."/>
            <person name="Lauritano C."/>
            <person name="Lohaus R."/>
            <person name="Toepel M."/>
            <person name="Tonon T."/>
            <person name="Vanneste K."/>
            <person name="Amirebrahimi M."/>
            <person name="Brakel J."/>
            <person name="Bostroem C."/>
            <person name="Chovatia M."/>
            <person name="Grimwood J."/>
            <person name="Jenkins J.W."/>
            <person name="Jueterbock A."/>
            <person name="Mraz A."/>
            <person name="Stam W.T."/>
            <person name="Tice H."/>
            <person name="Bornberg-Bauer E."/>
            <person name="Green P.J."/>
            <person name="Pearson G.A."/>
            <person name="Procaccini G."/>
            <person name="Duarte C.M."/>
            <person name="Schmutz J."/>
            <person name="Reusch T.B.H."/>
            <person name="Van de Peer Y."/>
        </authorList>
    </citation>
    <scope>NUCLEOTIDE SEQUENCE [LARGE SCALE GENOMIC DNA]</scope>
    <source>
        <strain evidence="3">cv. Finnish</strain>
    </source>
</reference>
<evidence type="ECO:0000313" key="2">
    <source>
        <dbReference type="EMBL" id="KMZ59743.1"/>
    </source>
</evidence>
<dbReference type="Proteomes" id="UP000036987">
    <property type="component" value="Unassembled WGS sequence"/>
</dbReference>
<dbReference type="EMBL" id="LFYR01001739">
    <property type="protein sequence ID" value="KMZ59743.1"/>
    <property type="molecule type" value="Genomic_DNA"/>
</dbReference>
<dbReference type="InterPro" id="IPR052072">
    <property type="entry name" value="Vascular_dev_regulator"/>
</dbReference>
<comment type="caution">
    <text evidence="2">The sequence shown here is derived from an EMBL/GenBank/DDBJ whole genome shotgun (WGS) entry which is preliminary data.</text>
</comment>
<protein>
    <submittedName>
        <fullName evidence="2">Putative Myosin XI</fullName>
    </submittedName>
</protein>
<feature type="domain" description="Dilute" evidence="1">
    <location>
        <begin position="116"/>
        <end position="433"/>
    </location>
</feature>
<name>A0A0K9NSZ7_ZOSMR</name>
<dbReference type="SMART" id="SM01132">
    <property type="entry name" value="DIL"/>
    <property type="match status" value="1"/>
</dbReference>
<keyword evidence="3" id="KW-1185">Reference proteome</keyword>
<dbReference type="PANTHER" id="PTHR16027:SF6">
    <property type="entry name" value="DILUTE DOMAIN-CONTAINING PROTEIN"/>
    <property type="match status" value="1"/>
</dbReference>
<dbReference type="STRING" id="29655.A0A0K9NSZ7"/>
<gene>
    <name evidence="2" type="ORF">ZOSMA_65G00760</name>
</gene>
<proteinExistence type="predicted"/>
<dbReference type="OrthoDB" id="6108017at2759"/>
<dbReference type="PROSITE" id="PS51126">
    <property type="entry name" value="DILUTE"/>
    <property type="match status" value="1"/>
</dbReference>
<evidence type="ECO:0000313" key="3">
    <source>
        <dbReference type="Proteomes" id="UP000036987"/>
    </source>
</evidence>